<dbReference type="PANTHER" id="PTHR43404:SF2">
    <property type="entry name" value="LIPOPOLYSACCHARIDE CHOLINEPHOSPHOTRANSFERASE LICD"/>
    <property type="match status" value="1"/>
</dbReference>
<dbReference type="EMBL" id="CP127162">
    <property type="protein sequence ID" value="WIV18895.1"/>
    <property type="molecule type" value="Genomic_DNA"/>
</dbReference>
<dbReference type="PANTHER" id="PTHR43404">
    <property type="entry name" value="LIPOPOLYSACCHARIDE CHOLINEPHOSPHOTRANSFERASE LICD"/>
    <property type="match status" value="1"/>
</dbReference>
<dbReference type="Proteomes" id="UP001236415">
    <property type="component" value="Chromosome"/>
</dbReference>
<dbReference type="InterPro" id="IPR007074">
    <property type="entry name" value="LicD/FKTN/FKRP_NTP_transf"/>
</dbReference>
<evidence type="ECO:0000313" key="2">
    <source>
        <dbReference type="EMBL" id="WIV18895.1"/>
    </source>
</evidence>
<reference evidence="2 3" key="1">
    <citation type="submission" date="2023-06" db="EMBL/GenBank/DDBJ databases">
        <title>Paenibacillus polygonum sp. nov., an endophytic bacterium, isolated from Polygonum lapathifolium L. in Nanji Wetland National Nature Reserve, South of Poyang Lake, Jiangxi Province, China.</title>
        <authorList>
            <person name="Yu Z."/>
        </authorList>
    </citation>
    <scope>NUCLEOTIDE SEQUENCE [LARGE SCALE GENOMIC DNA]</scope>
    <source>
        <strain evidence="2 3">C31</strain>
    </source>
</reference>
<dbReference type="RefSeq" id="WP_285744609.1">
    <property type="nucleotide sequence ID" value="NZ_CP127162.1"/>
</dbReference>
<organism evidence="2 3">
    <name type="scientific">Paenibacillus polygoni</name>
    <dbReference type="NCBI Taxonomy" id="3050112"/>
    <lineage>
        <taxon>Bacteria</taxon>
        <taxon>Bacillati</taxon>
        <taxon>Bacillota</taxon>
        <taxon>Bacilli</taxon>
        <taxon>Bacillales</taxon>
        <taxon>Paenibacillaceae</taxon>
        <taxon>Paenibacillus</taxon>
    </lineage>
</organism>
<name>A0ABY8X6S7_9BACL</name>
<proteinExistence type="predicted"/>
<evidence type="ECO:0000313" key="3">
    <source>
        <dbReference type="Proteomes" id="UP001236415"/>
    </source>
</evidence>
<keyword evidence="3" id="KW-1185">Reference proteome</keyword>
<accession>A0ABY8X6S7</accession>
<protein>
    <submittedName>
        <fullName evidence="2">LicD family protein</fullName>
    </submittedName>
</protein>
<dbReference type="InterPro" id="IPR052942">
    <property type="entry name" value="LPS_cholinephosphotransferase"/>
</dbReference>
<sequence length="280" mass="33196">MNKKTGYLRLSEYHLKKLQKEMLLLLLEVDRICRKHNIQYFLAYGTLIGAVRHGSFIPWDDDVDIEMLREDYEKFCELCKTELDHTKFSLQNQQTDQHYNWVFGKLKLKNTSYVRSGQEHLKQQDGIFIDIFPLDHITDNRFKQRLTLLICKVCRKILWAQVGKKNASQPLLRGIYKLLSYIPRSLIVSIFNFMAKCDNRKNTSFLVSHNYLSGYIFKREWYDSVITLEFEGHLFYAPKGYDKTLSMIYGEYMKLPPVEKRQGNSHASFIKFLDGTELKF</sequence>
<feature type="domain" description="LicD/FKTN/FKRP nucleotidyltransferase" evidence="1">
    <location>
        <begin position="33"/>
        <end position="250"/>
    </location>
</feature>
<gene>
    <name evidence="2" type="ORF">QPK24_21640</name>
</gene>
<evidence type="ECO:0000259" key="1">
    <source>
        <dbReference type="Pfam" id="PF04991"/>
    </source>
</evidence>
<dbReference type="Pfam" id="PF04991">
    <property type="entry name" value="LicD"/>
    <property type="match status" value="1"/>
</dbReference>